<proteinExistence type="inferred from homology"/>
<keyword evidence="3" id="KW-0645">Protease</keyword>
<keyword evidence="5" id="KW-0732">Signal</keyword>
<evidence type="ECO:0000259" key="12">
    <source>
        <dbReference type="Pfam" id="PF01471"/>
    </source>
</evidence>
<evidence type="ECO:0000256" key="10">
    <source>
        <dbReference type="ARBA" id="ARBA00093448"/>
    </source>
</evidence>
<organism evidence="14">
    <name type="scientific">Siphoviridae sp. ctGa111</name>
    <dbReference type="NCBI Taxonomy" id="2825413"/>
    <lineage>
        <taxon>Viruses</taxon>
        <taxon>Duplodnaviria</taxon>
        <taxon>Heunggongvirae</taxon>
        <taxon>Uroviricota</taxon>
        <taxon>Caudoviricetes</taxon>
    </lineage>
</organism>
<dbReference type="InterPro" id="IPR013230">
    <property type="entry name" value="Peptidase_M15A_C"/>
</dbReference>
<dbReference type="GO" id="GO:0008237">
    <property type="term" value="F:metallopeptidase activity"/>
    <property type="evidence" value="ECO:0007669"/>
    <property type="project" value="UniProtKB-KW"/>
</dbReference>
<evidence type="ECO:0000256" key="3">
    <source>
        <dbReference type="ARBA" id="ARBA00022670"/>
    </source>
</evidence>
<dbReference type="Pfam" id="PF01471">
    <property type="entry name" value="PG_binding_1"/>
    <property type="match status" value="1"/>
</dbReference>
<name>A0A8S5VDB7_9CAUD</name>
<evidence type="ECO:0000256" key="11">
    <source>
        <dbReference type="ARBA" id="ARBA00093666"/>
    </source>
</evidence>
<keyword evidence="8" id="KW-0482">Metalloprotease</keyword>
<protein>
    <recommendedName>
        <fullName evidence="11">Murein endopeptidase K</fullName>
    </recommendedName>
</protein>
<keyword evidence="7" id="KW-0862">Zinc</keyword>
<dbReference type="Gene3D" id="1.10.101.10">
    <property type="entry name" value="PGBD-like superfamily/PGBD"/>
    <property type="match status" value="1"/>
</dbReference>
<evidence type="ECO:0000256" key="9">
    <source>
        <dbReference type="ARBA" id="ARBA00023316"/>
    </source>
</evidence>
<dbReference type="GO" id="GO:0046872">
    <property type="term" value="F:metal ion binding"/>
    <property type="evidence" value="ECO:0007669"/>
    <property type="project" value="UniProtKB-KW"/>
</dbReference>
<dbReference type="SUPFAM" id="SSF47090">
    <property type="entry name" value="PGBD-like"/>
    <property type="match status" value="1"/>
</dbReference>
<dbReference type="InterPro" id="IPR036365">
    <property type="entry name" value="PGBD-like_sf"/>
</dbReference>
<accession>A0A8S5VDB7</accession>
<dbReference type="Pfam" id="PF08291">
    <property type="entry name" value="Peptidase_M15_3"/>
    <property type="match status" value="1"/>
</dbReference>
<evidence type="ECO:0000259" key="13">
    <source>
        <dbReference type="Pfam" id="PF08291"/>
    </source>
</evidence>
<evidence type="ECO:0000256" key="6">
    <source>
        <dbReference type="ARBA" id="ARBA00022801"/>
    </source>
</evidence>
<dbReference type="SUPFAM" id="SSF55166">
    <property type="entry name" value="Hedgehog/DD-peptidase"/>
    <property type="match status" value="1"/>
</dbReference>
<dbReference type="PANTHER" id="PTHR37425">
    <property type="match status" value="1"/>
</dbReference>
<feature type="domain" description="Peptidoglycan binding-like" evidence="12">
    <location>
        <begin position="178"/>
        <end position="213"/>
    </location>
</feature>
<dbReference type="EMBL" id="BK016245">
    <property type="protein sequence ID" value="DAG04708.1"/>
    <property type="molecule type" value="Genomic_DNA"/>
</dbReference>
<dbReference type="InterPro" id="IPR009045">
    <property type="entry name" value="Zn_M74/Hedgehog-like"/>
</dbReference>
<dbReference type="InterPro" id="IPR002477">
    <property type="entry name" value="Peptidoglycan-bd-like"/>
</dbReference>
<dbReference type="Gene3D" id="3.30.1380.10">
    <property type="match status" value="1"/>
</dbReference>
<dbReference type="PANTHER" id="PTHR37425:SF1">
    <property type="entry name" value="OUTER MEMBRANE PROTEIN"/>
    <property type="match status" value="1"/>
</dbReference>
<keyword evidence="4" id="KW-0479">Metal-binding</keyword>
<evidence type="ECO:0000256" key="2">
    <source>
        <dbReference type="ARBA" id="ARBA00004776"/>
    </source>
</evidence>
<dbReference type="InterPro" id="IPR036366">
    <property type="entry name" value="PGBDSf"/>
</dbReference>
<dbReference type="InterPro" id="IPR010275">
    <property type="entry name" value="MepK"/>
</dbReference>
<keyword evidence="6" id="KW-0378">Hydrolase</keyword>
<dbReference type="GO" id="GO:0071555">
    <property type="term" value="P:cell wall organization"/>
    <property type="evidence" value="ECO:0007669"/>
    <property type="project" value="UniProtKB-KW"/>
</dbReference>
<comment type="similarity">
    <text evidence="10">Belongs to the peptidase M15 family.</text>
</comment>
<evidence type="ECO:0000256" key="1">
    <source>
        <dbReference type="ARBA" id="ARBA00001947"/>
    </source>
</evidence>
<reference evidence="14" key="1">
    <citation type="journal article" date="2021" name="Proc. Natl. Acad. Sci. U.S.A.">
        <title>A Catalog of Tens of Thousands of Viruses from Human Metagenomes Reveals Hidden Associations with Chronic Diseases.</title>
        <authorList>
            <person name="Tisza M.J."/>
            <person name="Buck C.B."/>
        </authorList>
    </citation>
    <scope>NUCLEOTIDE SEQUENCE</scope>
    <source>
        <strain evidence="14">CtGa111</strain>
    </source>
</reference>
<evidence type="ECO:0000256" key="7">
    <source>
        <dbReference type="ARBA" id="ARBA00022833"/>
    </source>
</evidence>
<comment type="pathway">
    <text evidence="2">Cell wall biogenesis; cell wall polysaccharide biosynthesis.</text>
</comment>
<feature type="domain" description="Peptidase M15A C-terminal" evidence="13">
    <location>
        <begin position="36"/>
        <end position="128"/>
    </location>
</feature>
<keyword evidence="9" id="KW-0961">Cell wall biogenesis/degradation</keyword>
<evidence type="ECO:0000256" key="4">
    <source>
        <dbReference type="ARBA" id="ARBA00022723"/>
    </source>
</evidence>
<sequence length="215" mass="23548">MSIITYSMKKDWNKKLSKNFCAYEFACNDRSDEFKVATELVETLQQIRDHFGKPVLISSAYRTPAYNISIGGSSHSQHCLGTAADIHINGVDPIRIALYAASLPYFHKHGGIGYYSRAQVTGGFVHVDVREAPSRWISKIGTAYQVASKIMPTIRQGSKDSNDGVSYAVTVLQRHLGVKADGIFGAGTKAKLVEWQKVHGLAADGICGMATWSSF</sequence>
<comment type="cofactor">
    <cofactor evidence="1">
        <name>Zn(2+)</name>
        <dbReference type="ChEBI" id="CHEBI:29105"/>
    </cofactor>
</comment>
<evidence type="ECO:0000313" key="14">
    <source>
        <dbReference type="EMBL" id="DAG04708.1"/>
    </source>
</evidence>
<dbReference type="GO" id="GO:0006508">
    <property type="term" value="P:proteolysis"/>
    <property type="evidence" value="ECO:0007669"/>
    <property type="project" value="UniProtKB-KW"/>
</dbReference>
<evidence type="ECO:0000256" key="5">
    <source>
        <dbReference type="ARBA" id="ARBA00022729"/>
    </source>
</evidence>
<evidence type="ECO:0000256" key="8">
    <source>
        <dbReference type="ARBA" id="ARBA00023049"/>
    </source>
</evidence>